<dbReference type="OrthoDB" id="1488958at2"/>
<dbReference type="InterPro" id="IPR008380">
    <property type="entry name" value="HAD-SF_hydro_IG_5-nucl"/>
</dbReference>
<organism evidence="5 6">
    <name type="scientific">Sandaracinus amylolyticus</name>
    <dbReference type="NCBI Taxonomy" id="927083"/>
    <lineage>
        <taxon>Bacteria</taxon>
        <taxon>Pseudomonadati</taxon>
        <taxon>Myxococcota</taxon>
        <taxon>Polyangia</taxon>
        <taxon>Polyangiales</taxon>
        <taxon>Sandaracinaceae</taxon>
        <taxon>Sandaracinus</taxon>
    </lineage>
</organism>
<dbReference type="EMBL" id="CP011125">
    <property type="protein sequence ID" value="AKF09586.1"/>
    <property type="molecule type" value="Genomic_DNA"/>
</dbReference>
<dbReference type="KEGG" id="samy:DB32_006735"/>
<evidence type="ECO:0000313" key="5">
    <source>
        <dbReference type="EMBL" id="AKF09586.1"/>
    </source>
</evidence>
<dbReference type="STRING" id="927083.DB32_006735"/>
<dbReference type="PANTHER" id="PTHR12103:SF22">
    <property type="entry name" value="HAD-SUPERFAMILY HYDROLASE, SUBFAMILY IG, 5'-NUCLEOTIDASE"/>
    <property type="match status" value="1"/>
</dbReference>
<evidence type="ECO:0000256" key="4">
    <source>
        <dbReference type="ARBA" id="ARBA00022842"/>
    </source>
</evidence>
<sequence>MSDALSALERAELPPPARRVFCNRTLNFRGIEAIGFDMDYTLVHYHVHVWEQRAYEHLKRRLVARGFPIEHLEFDPDIAALGLILDVPRGNLVKANRFGYVKRAAHGTRIMSFEDQRAAYERTVVDLADARWVFLNTLFSLSEACMFAQLVDLLDDGKLHVQRLSSPGVDPADPAGEGVMSYLQLYEVVRRSLDATHMEGELKAEIIAAPEQYVQLDEELPLALKDLRAAGKKLVIITNSEWHYTQAMMSYAFDRYMPDGQTWRDLFDLVIVAARKPAFFTERMPAFEVLDEAGRLFPVQGKLQLGKAYLGGNARLVESSLGIPGESLLFVGDHIFADVNVSKSVNRWRTCLVLRDLEGELEALESFKPVQRELSARMHDKELLEHRYSQMRIALQRLEHGYGPVPQGVTIGSLRARMRELRAELVALDERIGPLARKSGELVSPRWGLLLRTGNDKSHLARQIERHADVYTSRVSNFLYSTPFVYLRSPRGSLPHDSGPEGGVED</sequence>
<comment type="similarity">
    <text evidence="1">Belongs to the 5'(3')-deoxyribonucleotidase family.</text>
</comment>
<dbReference type="PANTHER" id="PTHR12103">
    <property type="entry name" value="5'-NUCLEOTIDASE DOMAIN-CONTAINING"/>
    <property type="match status" value="1"/>
</dbReference>
<proteinExistence type="inferred from homology"/>
<evidence type="ECO:0000256" key="1">
    <source>
        <dbReference type="ARBA" id="ARBA00009589"/>
    </source>
</evidence>
<dbReference type="GO" id="GO:0008253">
    <property type="term" value="F:5'-nucleotidase activity"/>
    <property type="evidence" value="ECO:0007669"/>
    <property type="project" value="TreeGrafter"/>
</dbReference>
<dbReference type="Proteomes" id="UP000034883">
    <property type="component" value="Chromosome"/>
</dbReference>
<gene>
    <name evidence="5" type="ORF">DB32_006735</name>
</gene>
<evidence type="ECO:0000313" key="6">
    <source>
        <dbReference type="Proteomes" id="UP000034883"/>
    </source>
</evidence>
<dbReference type="AlphaFoldDB" id="A0A0F6W7S0"/>
<protein>
    <submittedName>
        <fullName evidence="5">HAD superfamily (Subfamily IG) hydrolase, 5'-nucleotidase</fullName>
    </submittedName>
</protein>
<evidence type="ECO:0000256" key="2">
    <source>
        <dbReference type="ARBA" id="ARBA00022723"/>
    </source>
</evidence>
<dbReference type="InterPro" id="IPR023214">
    <property type="entry name" value="HAD_sf"/>
</dbReference>
<keyword evidence="4" id="KW-0460">Magnesium</keyword>
<accession>A0A0F6W7S0</accession>
<dbReference type="PIRSF" id="PIRSF017434">
    <property type="entry name" value="Purine_5'-nucleotidase"/>
    <property type="match status" value="1"/>
</dbReference>
<dbReference type="InterPro" id="IPR036412">
    <property type="entry name" value="HAD-like_sf"/>
</dbReference>
<dbReference type="SUPFAM" id="SSF56784">
    <property type="entry name" value="HAD-like"/>
    <property type="match status" value="1"/>
</dbReference>
<dbReference type="Pfam" id="PF05761">
    <property type="entry name" value="5_nucleotid"/>
    <property type="match status" value="1"/>
</dbReference>
<dbReference type="GO" id="GO:0046872">
    <property type="term" value="F:metal ion binding"/>
    <property type="evidence" value="ECO:0007669"/>
    <property type="project" value="UniProtKB-KW"/>
</dbReference>
<dbReference type="Gene3D" id="3.40.50.1000">
    <property type="entry name" value="HAD superfamily/HAD-like"/>
    <property type="match status" value="1"/>
</dbReference>
<keyword evidence="2" id="KW-0479">Metal-binding</keyword>
<keyword evidence="3 5" id="KW-0378">Hydrolase</keyword>
<dbReference type="NCBIfam" id="TIGR02244">
    <property type="entry name" value="HAD-IG-Ncltidse"/>
    <property type="match status" value="1"/>
</dbReference>
<dbReference type="RefSeq" id="WP_053236624.1">
    <property type="nucleotide sequence ID" value="NZ_CP011125.1"/>
</dbReference>
<reference evidence="5 6" key="1">
    <citation type="submission" date="2015-03" db="EMBL/GenBank/DDBJ databases">
        <title>Genome assembly of Sandaracinus amylolyticus DSM 53668.</title>
        <authorList>
            <person name="Sharma G."/>
            <person name="Subramanian S."/>
        </authorList>
    </citation>
    <scope>NUCLEOTIDE SEQUENCE [LARGE SCALE GENOMIC DNA]</scope>
    <source>
        <strain evidence="5 6">DSM 53668</strain>
    </source>
</reference>
<dbReference type="InterPro" id="IPR016695">
    <property type="entry name" value="Pur_nucleotidase"/>
</dbReference>
<keyword evidence="6" id="KW-1185">Reference proteome</keyword>
<evidence type="ECO:0000256" key="3">
    <source>
        <dbReference type="ARBA" id="ARBA00022801"/>
    </source>
</evidence>
<name>A0A0F6W7S0_9BACT</name>